<evidence type="ECO:0000313" key="4">
    <source>
        <dbReference type="EMBL" id="MBB5361321.1"/>
    </source>
</evidence>
<dbReference type="Pfam" id="PF10145">
    <property type="entry name" value="PhageMin_Tail"/>
    <property type="match status" value="1"/>
</dbReference>
<keyword evidence="1" id="KW-1188">Viral release from host cell</keyword>
<evidence type="ECO:0000259" key="3">
    <source>
        <dbReference type="Pfam" id="PF10145"/>
    </source>
</evidence>
<organism evidence="4 5">
    <name type="scientific">Deinococcus humi</name>
    <dbReference type="NCBI Taxonomy" id="662880"/>
    <lineage>
        <taxon>Bacteria</taxon>
        <taxon>Thermotogati</taxon>
        <taxon>Deinococcota</taxon>
        <taxon>Deinococci</taxon>
        <taxon>Deinococcales</taxon>
        <taxon>Deinococcaceae</taxon>
        <taxon>Deinococcus</taxon>
    </lineage>
</organism>
<dbReference type="Proteomes" id="UP000552709">
    <property type="component" value="Unassembled WGS sequence"/>
</dbReference>
<feature type="domain" description="Phage tail tape measure protein" evidence="3">
    <location>
        <begin position="424"/>
        <end position="623"/>
    </location>
</feature>
<sequence>MTTLGRLVFDIDGNRTLLDQKLAQARAEVGKQPLKLALVIDETASKATLQRSIAQLQRQDIQLKVKLDMATATTELRNLRISTVTVNLKVNGVQSAANDINTLKALLSGLTGRTQYVLTVNTTALQAVYTNINAQITALQSLIAQLRALGNSGGPGGGGAGGQGGISAANRQLLNDLQALNNQWKRGEIDAAAFGASLSSLQAQLRTAASGAQAGTADFRALDAGLTRLTTSLRSINTDAFQKIRTDAAAMRTAFDTATAGVSRNSQQFQAAIATYTTASTTLQARLQALVASGQLTTTQLGQVNRELARLGREANTIAGGINAGGLSGNIFNALRMGFPIIGQMGGALGAAAGQANMFGSAIGSAAAAFGPLGIAIGVTTVAVGLLTAGIMSAVNEYGKFEAQMQGVKAVSDATGETFKGLKDQAKSLALEFGLNVNQIGQVQEELFKAGRGVEDVMGGAAKAVTVLMRATGSDLNNAVLIAGAAMNTFNIQGANMMRVADAIANGANKTALDVNTMGVSLQQVGNVASNAGMSLEETVAVLGLMADRGIRGSDAGTSVRVMLQRLTSSMPVVIEALDKYNIKVFDGTGAQRDMVTVLGEVISQMDKMTEEDRAAFLYKVAGTDAQRVLTASYKAGTSSIADYIAKMDDRGRAERDAKTRMEGLQGAQAKLNTTFQIFKDTIGEVFAPAITTLVEAATSGVSALIDLFKMLDNLDKRSAEVEKTALGKELETLQKQLAAEKGEMTRLQSTADAQKRFSGSVSAPIQTRLENQAEKVAGLEAQVKVLELQVRTESIKNGTFVGPVLPGQDDGASGLALTASGADALGAMVVEASKGKLGDVTADSIVNFCAKWVRLTLDKAAPEAEAKINALFQTDSNADGKVEATDAARNLLKAGFAQRYNPKDLKPGDVVFYTEGGQNHTGVYIGKKDGVDMVRGNNRVTYEANGGKFDKYGNAISPGINPVGDVAINKLGTPNWIVRPGDMLPALGVNPPKDKPVKPQGQEDGIFTADQVIKAQQLVAALGKAEKALKDKPGDVWLTKVLGKATADMKAFGDASDGNAAALAAVQKGLGGVKRGADDYIATQADLKKYGDDALKLIKEQERAAKSGNAEAIRVAKANMDTWQGENKAKAAVVQIEQAAYQSRKAAATQAEQDAKKQEAREKELQQLSTQIAADAAAGREREARRGLDTLKQSQAERLELAQDDAAKRQAIITQTGPQIIAAEETINRRVREQAVRAAQQTANERKKVEGADTAAIEQARRTAVAEAYRVEKQANEAARAEQNKAERGAARTVAQEQKQLAQELAGLKIDAAKSTSARLKSIADEDVRAHEGDLKKQLALTKLYSQQEFDRQEKIARATRNLAYQDAAGKPNEQALREKAQAQYLETVENARTARLNTMRTATEAAKKGQEEFNQALADGVKAGNEALGTLDKLNLGGRDLATTAQAASSTRAQYDTLYNRIVILRDELAEPGVADAWAQSIEDMGKTGALSAIQVQTLLSILKDLNGARDVQLLDNLQGRGVKNTARFDDPSQGTLAPGEADRLLEAMMGIDPEELGSILADLVAKGFGDSDLARLIRGHIVDMNFEDLAQMVTDQGGPRFQTDNELRGIGVATDTTIESFFNLEEAIQNAGKMTRDELGEMIRLSRLGADEALKLWDAWNSANPVDLGKQLEGIMTAQSLMDRLEAASDPVQIQAITGEIAEFLASDMGKMLPDGVRQGLTDGVEGAKEYAGILTGITADAITDGWERASKAGGPVENVFQDYAAQIMGGAFDLSDSETLRGLNEGLEDAYQKGKLTASQLDTLKVIIDSINNAPLLITGKDSGTAGLENTIGAITSKIDEAHASYESGASDADAYNAALIEQEAALLRLLVNLERLGPAGAAGAASVRLLLDATTASIDPTKRLADEVGTLAQEKAADLAQSAIKLSQGLREGTVTQQEFNASALDMLPLLDRLGVSLADGSEEGDKAAATIRAIARDLRDMGAATAEAQSKLDKLGEGFQKLSTGLSSVFKAFGADGAGAIVDGLGSIVAAASKVPGELDKVRDSWAAFKKGPDAGSLGTLLGSLGGVVGIAGAVIGAVGSIGDALLKNNPAVKAQVKAWLELADAERAAMGQRMVGGRNGFLNPFYDALKADSEALTTKANAGFWQRLGWSLFGGAPETLGKEASESLQKASAIFNEFGADLFSNLSNVLLDAVNKNDFSGVNDALKLQLDKFVQRAVIDALIAKSNLGPLIKELAETSAAGGDITDVVGRINAEENRIVGQVQAVAPSLPGVGAGAATGANGAPGGALFGAGPGAQLGIPRFEISLPEIALRGLSDFTSLAVPEFRAGTSELRLAVAEWRAFMTGQRGGPPPLSGLGGLT</sequence>
<evidence type="ECO:0000256" key="2">
    <source>
        <dbReference type="SAM" id="Coils"/>
    </source>
</evidence>
<gene>
    <name evidence="4" type="ORF">HNQ08_000392</name>
</gene>
<feature type="coiled-coil region" evidence="2">
    <location>
        <begin position="717"/>
        <end position="790"/>
    </location>
</feature>
<keyword evidence="5" id="KW-1185">Reference proteome</keyword>
<protein>
    <submittedName>
        <fullName evidence="4">TP901 family phage tail tape measure protein</fullName>
    </submittedName>
</protein>
<dbReference type="EMBL" id="JACHFL010000001">
    <property type="protein sequence ID" value="MBB5361321.1"/>
    <property type="molecule type" value="Genomic_DNA"/>
</dbReference>
<comment type="caution">
    <text evidence="4">The sequence shown here is derived from an EMBL/GenBank/DDBJ whole genome shotgun (WGS) entry which is preliminary data.</text>
</comment>
<dbReference type="RefSeq" id="WP_184127407.1">
    <property type="nucleotide sequence ID" value="NZ_JACHFL010000001.1"/>
</dbReference>
<accession>A0A7W8NCH6</accession>
<evidence type="ECO:0000256" key="1">
    <source>
        <dbReference type="ARBA" id="ARBA00022612"/>
    </source>
</evidence>
<dbReference type="PANTHER" id="PTHR37813:SF1">
    <property type="entry name" value="FELS-2 PROPHAGE PROTEIN"/>
    <property type="match status" value="1"/>
</dbReference>
<dbReference type="Gene3D" id="3.90.1720.10">
    <property type="entry name" value="endopeptidase domain like (from Nostoc punctiforme)"/>
    <property type="match status" value="1"/>
</dbReference>
<keyword evidence="2" id="KW-0175">Coiled coil</keyword>
<name>A0A7W8NCH6_9DEIO</name>
<dbReference type="InterPro" id="IPR010090">
    <property type="entry name" value="Phage_tape_meas"/>
</dbReference>
<dbReference type="NCBIfam" id="TIGR01760">
    <property type="entry name" value="tape_meas_TP901"/>
    <property type="match status" value="1"/>
</dbReference>
<dbReference type="PANTHER" id="PTHR37813">
    <property type="entry name" value="FELS-2 PROPHAGE PROTEIN"/>
    <property type="match status" value="1"/>
</dbReference>
<evidence type="ECO:0000313" key="5">
    <source>
        <dbReference type="Proteomes" id="UP000552709"/>
    </source>
</evidence>
<reference evidence="4 5" key="1">
    <citation type="submission" date="2020-08" db="EMBL/GenBank/DDBJ databases">
        <title>Genomic Encyclopedia of Type Strains, Phase IV (KMG-IV): sequencing the most valuable type-strain genomes for metagenomic binning, comparative biology and taxonomic classification.</title>
        <authorList>
            <person name="Goeker M."/>
        </authorList>
    </citation>
    <scope>NUCLEOTIDE SEQUENCE [LARGE SCALE GENOMIC DNA]</scope>
    <source>
        <strain evidence="4 5">DSM 27939</strain>
    </source>
</reference>
<proteinExistence type="predicted"/>